<name>A0A061DE59_BABBI</name>
<gene>
    <name evidence="3" type="ORF">BBBOND_0404890</name>
</gene>
<sequence>MHDAAATSVAPGHEEIDLTTLNEPEVETERHESEPVTTDLPDQGSRHFNTHVAVLYDAFTNFKDRASRRFKERVMTFMRHENNTNTTTNASSTSRSRRDVEGGEVRRASDVTYDSLIFKITLILGFVLQFPVLWVAGSVLFMMTSNFKASTIKWGCVNIFLSVISIMYMVQQWQAHSSKLLYNPVADEAIIFESNRAQQHWYSAISEDNQLMVLKEFHALKGQRWVAQADGHSTSGFTTVELGDDKCLANPDNVKDGYGIYISNGKEVEIDGWIQFGAILSNSFTTKRSDLLVRYGVAGKYPVTFQPYDSPIFDIGLKCTNGKGKVVWIGVSASKANQKGIESNVFRLQGAHSCLLAYTTTGSRPLVHSAYIKTL</sequence>
<feature type="region of interest" description="Disordered" evidence="1">
    <location>
        <begin position="1"/>
        <end position="44"/>
    </location>
</feature>
<reference evidence="4" key="1">
    <citation type="journal article" date="2014" name="Nucleic Acids Res.">
        <title>The evolutionary dynamics of variant antigen genes in Babesia reveal a history of genomic innovation underlying host-parasite interaction.</title>
        <authorList>
            <person name="Jackson A.P."/>
            <person name="Otto T.D."/>
            <person name="Darby A."/>
            <person name="Ramaprasad A."/>
            <person name="Xia D."/>
            <person name="Echaide I.E."/>
            <person name="Farber M."/>
            <person name="Gahlot S."/>
            <person name="Gamble J."/>
            <person name="Gupta D."/>
            <person name="Gupta Y."/>
            <person name="Jackson L."/>
            <person name="Malandrin L."/>
            <person name="Malas T.B."/>
            <person name="Moussa E."/>
            <person name="Nair M."/>
            <person name="Reid A.J."/>
            <person name="Sanders M."/>
            <person name="Sharma J."/>
            <person name="Tracey A."/>
            <person name="Quail M.A."/>
            <person name="Weir W."/>
            <person name="Wastling J.M."/>
            <person name="Hall N."/>
            <person name="Willadsen P."/>
            <person name="Lingelbach K."/>
            <person name="Shiels B."/>
            <person name="Tait A."/>
            <person name="Berriman M."/>
            <person name="Allred D.R."/>
            <person name="Pain A."/>
        </authorList>
    </citation>
    <scope>NUCLEOTIDE SEQUENCE [LARGE SCALE GENOMIC DNA]</scope>
    <source>
        <strain evidence="4">Bond</strain>
    </source>
</reference>
<evidence type="ECO:0000256" key="2">
    <source>
        <dbReference type="SAM" id="Phobius"/>
    </source>
</evidence>
<dbReference type="AlphaFoldDB" id="A0A061DE59"/>
<dbReference type="KEGG" id="bbig:BBBOND_0404890"/>
<dbReference type="EMBL" id="LK391711">
    <property type="protein sequence ID" value="CDR98004.1"/>
    <property type="molecule type" value="Genomic_DNA"/>
</dbReference>
<evidence type="ECO:0000313" key="4">
    <source>
        <dbReference type="Proteomes" id="UP000033188"/>
    </source>
</evidence>
<dbReference type="RefSeq" id="XP_012770190.1">
    <property type="nucleotide sequence ID" value="XM_012914736.1"/>
</dbReference>
<feature type="transmembrane region" description="Helical" evidence="2">
    <location>
        <begin position="116"/>
        <end position="140"/>
    </location>
</feature>
<feature type="transmembrane region" description="Helical" evidence="2">
    <location>
        <begin position="152"/>
        <end position="170"/>
    </location>
</feature>
<feature type="compositionally biased region" description="Low complexity" evidence="1">
    <location>
        <begin position="83"/>
        <end position="94"/>
    </location>
</feature>
<keyword evidence="2" id="KW-1133">Transmembrane helix</keyword>
<organism evidence="3 4">
    <name type="scientific">Babesia bigemina</name>
    <dbReference type="NCBI Taxonomy" id="5866"/>
    <lineage>
        <taxon>Eukaryota</taxon>
        <taxon>Sar</taxon>
        <taxon>Alveolata</taxon>
        <taxon>Apicomplexa</taxon>
        <taxon>Aconoidasida</taxon>
        <taxon>Piroplasmida</taxon>
        <taxon>Babesiidae</taxon>
        <taxon>Babesia</taxon>
    </lineage>
</organism>
<keyword evidence="2" id="KW-0812">Transmembrane</keyword>
<evidence type="ECO:0000256" key="1">
    <source>
        <dbReference type="SAM" id="MobiDB-lite"/>
    </source>
</evidence>
<proteinExistence type="predicted"/>
<protein>
    <submittedName>
        <fullName evidence="3">Uncharacterized protein</fullName>
    </submittedName>
</protein>
<accession>A0A061DE59</accession>
<dbReference type="GeneID" id="24566545"/>
<dbReference type="VEuPathDB" id="PiroplasmaDB:BBBOND_0404890"/>
<keyword evidence="2" id="KW-0472">Membrane</keyword>
<dbReference type="Proteomes" id="UP000033188">
    <property type="component" value="Chromosome 5"/>
</dbReference>
<dbReference type="OrthoDB" id="365900at2759"/>
<feature type="region of interest" description="Disordered" evidence="1">
    <location>
        <begin position="79"/>
        <end position="104"/>
    </location>
</feature>
<keyword evidence="4" id="KW-1185">Reference proteome</keyword>
<evidence type="ECO:0000313" key="3">
    <source>
        <dbReference type="EMBL" id="CDR98004.1"/>
    </source>
</evidence>